<keyword evidence="1" id="KW-0812">Transmembrane</keyword>
<gene>
    <name evidence="3" type="ORF">F6A08_13110</name>
</gene>
<feature type="transmembrane region" description="Helical" evidence="1">
    <location>
        <begin position="21"/>
        <end position="42"/>
    </location>
</feature>
<evidence type="ECO:0000259" key="2">
    <source>
        <dbReference type="Pfam" id="PF13559"/>
    </source>
</evidence>
<name>A0ABQ6V6K3_9MICO</name>
<evidence type="ECO:0000256" key="1">
    <source>
        <dbReference type="SAM" id="Phobius"/>
    </source>
</evidence>
<dbReference type="RefSeq" id="WP_151459641.1">
    <property type="nucleotide sequence ID" value="NZ_WAAO01000002.1"/>
</dbReference>
<sequence length="251" mass="26588">MLRVEASETEPVRAGKRRPGALLLSFVAITALFAIVMFTAAAQGRPQFGAWPLDGPVQEPREEAASPLPMDTSPPIEPPADSPLATIVGTVLATLIIAVVLTVAFLGLRQLIRFLRRLWRDRPLARQNAALTDTLPARGAMTDADPDAAAIRRGIDGALRTIDARPAPGDGIVAAWVGLEESASDAGTPRASNETPSEFTARIIGGRAGVASDVRTLLALYEAVRFGGHDADEQDRQTAAACLRGVQAAWR</sequence>
<dbReference type="InterPro" id="IPR025403">
    <property type="entry name" value="TgpA-like_C"/>
</dbReference>
<accession>A0ABQ6V6K3</accession>
<comment type="caution">
    <text evidence="3">The sequence shown here is derived from an EMBL/GenBank/DDBJ whole genome shotgun (WGS) entry which is preliminary data.</text>
</comment>
<dbReference type="EMBL" id="WAAO01000002">
    <property type="protein sequence ID" value="KAB1864988.1"/>
    <property type="molecule type" value="Genomic_DNA"/>
</dbReference>
<protein>
    <submittedName>
        <fullName evidence="3">DUF4129 domain-containing protein</fullName>
    </submittedName>
</protein>
<feature type="transmembrane region" description="Helical" evidence="1">
    <location>
        <begin position="84"/>
        <end position="108"/>
    </location>
</feature>
<keyword evidence="1" id="KW-0472">Membrane</keyword>
<evidence type="ECO:0000313" key="3">
    <source>
        <dbReference type="EMBL" id="KAB1864988.1"/>
    </source>
</evidence>
<keyword evidence="4" id="KW-1185">Reference proteome</keyword>
<keyword evidence="1" id="KW-1133">Transmembrane helix</keyword>
<proteinExistence type="predicted"/>
<organism evidence="3 4">
    <name type="scientific">Microbacterium algeriense</name>
    <dbReference type="NCBI Taxonomy" id="2615184"/>
    <lineage>
        <taxon>Bacteria</taxon>
        <taxon>Bacillati</taxon>
        <taxon>Actinomycetota</taxon>
        <taxon>Actinomycetes</taxon>
        <taxon>Micrococcales</taxon>
        <taxon>Microbacteriaceae</taxon>
        <taxon>Microbacterium</taxon>
    </lineage>
</organism>
<feature type="domain" description="Protein-glutamine gamma-glutamyltransferase-like C-terminal" evidence="2">
    <location>
        <begin position="175"/>
        <end position="244"/>
    </location>
</feature>
<reference evidence="4" key="1">
    <citation type="submission" date="2019-09" db="EMBL/GenBank/DDBJ databases">
        <title>Whole genome sequencing of Microbacterium maritypicum.</title>
        <authorList>
            <person name="Lenchi N."/>
        </authorList>
    </citation>
    <scope>NUCLEOTIDE SEQUENCE [LARGE SCALE GENOMIC DNA]</scope>
    <source>
        <strain evidence="4">G1</strain>
    </source>
</reference>
<dbReference type="Pfam" id="PF13559">
    <property type="entry name" value="DUF4129"/>
    <property type="match status" value="1"/>
</dbReference>
<dbReference type="Proteomes" id="UP000478836">
    <property type="component" value="Unassembled WGS sequence"/>
</dbReference>
<dbReference type="GeneID" id="77477402"/>
<evidence type="ECO:0000313" key="4">
    <source>
        <dbReference type="Proteomes" id="UP000478836"/>
    </source>
</evidence>